<dbReference type="EMBL" id="AVOT02061827">
    <property type="protein sequence ID" value="MBW0554975.1"/>
    <property type="molecule type" value="Genomic_DNA"/>
</dbReference>
<keyword evidence="3" id="KW-1185">Reference proteome</keyword>
<protein>
    <submittedName>
        <fullName evidence="2">Uncharacterized protein</fullName>
    </submittedName>
</protein>
<feature type="compositionally biased region" description="Basic and acidic residues" evidence="1">
    <location>
        <begin position="61"/>
        <end position="75"/>
    </location>
</feature>
<evidence type="ECO:0000256" key="1">
    <source>
        <dbReference type="SAM" id="MobiDB-lite"/>
    </source>
</evidence>
<proteinExistence type="predicted"/>
<organism evidence="2 3">
    <name type="scientific">Austropuccinia psidii MF-1</name>
    <dbReference type="NCBI Taxonomy" id="1389203"/>
    <lineage>
        <taxon>Eukaryota</taxon>
        <taxon>Fungi</taxon>
        <taxon>Dikarya</taxon>
        <taxon>Basidiomycota</taxon>
        <taxon>Pucciniomycotina</taxon>
        <taxon>Pucciniomycetes</taxon>
        <taxon>Pucciniales</taxon>
        <taxon>Sphaerophragmiaceae</taxon>
        <taxon>Austropuccinia</taxon>
    </lineage>
</organism>
<reference evidence="2" key="1">
    <citation type="submission" date="2021-03" db="EMBL/GenBank/DDBJ databases">
        <title>Draft genome sequence of rust myrtle Austropuccinia psidii MF-1, a brazilian biotype.</title>
        <authorList>
            <person name="Quecine M.C."/>
            <person name="Pachon D.M.R."/>
            <person name="Bonatelli M.L."/>
            <person name="Correr F.H."/>
            <person name="Franceschini L.M."/>
            <person name="Leite T.F."/>
            <person name="Margarido G.R.A."/>
            <person name="Almeida C.A."/>
            <person name="Ferrarezi J.A."/>
            <person name="Labate C.A."/>
        </authorList>
    </citation>
    <scope>NUCLEOTIDE SEQUENCE</scope>
    <source>
        <strain evidence="2">MF-1</strain>
    </source>
</reference>
<evidence type="ECO:0000313" key="2">
    <source>
        <dbReference type="EMBL" id="MBW0554975.1"/>
    </source>
</evidence>
<name>A0A9Q3PBB3_9BASI</name>
<gene>
    <name evidence="2" type="ORF">O181_094690</name>
</gene>
<feature type="region of interest" description="Disordered" evidence="1">
    <location>
        <begin position="61"/>
        <end position="83"/>
    </location>
</feature>
<sequence length="99" mass="11289">MEDITILNINDELRILTDHVLEITKNTNQTATHLAKGDGERQKLKNEIIANVEQINKNYESHMPRHSKPLTEEKTSVNGNLTPFLGENVISAKDIPKWE</sequence>
<dbReference type="Proteomes" id="UP000765509">
    <property type="component" value="Unassembled WGS sequence"/>
</dbReference>
<accession>A0A9Q3PBB3</accession>
<evidence type="ECO:0000313" key="3">
    <source>
        <dbReference type="Proteomes" id="UP000765509"/>
    </source>
</evidence>
<dbReference type="AlphaFoldDB" id="A0A9Q3PBB3"/>
<comment type="caution">
    <text evidence="2">The sequence shown here is derived from an EMBL/GenBank/DDBJ whole genome shotgun (WGS) entry which is preliminary data.</text>
</comment>